<dbReference type="InterPro" id="IPR001623">
    <property type="entry name" value="DnaJ_domain"/>
</dbReference>
<comment type="caution">
    <text evidence="6">The sequence shown here is derived from an EMBL/GenBank/DDBJ whole genome shotgun (WGS) entry which is preliminary data.</text>
</comment>
<dbReference type="InterPro" id="IPR036869">
    <property type="entry name" value="J_dom_sf"/>
</dbReference>
<keyword evidence="4" id="KW-0812">Transmembrane</keyword>
<dbReference type="RefSeq" id="WP_032117558.1">
    <property type="nucleotide sequence ID" value="NZ_JACOOO010000016.1"/>
</dbReference>
<evidence type="ECO:0000313" key="7">
    <source>
        <dbReference type="Proteomes" id="UP000596929"/>
    </source>
</evidence>
<keyword evidence="4" id="KW-0472">Membrane</keyword>
<sequence>MECYKVLDVDENATMEEIKEAYENKVKQFREEIKDERRAKKFIEVFDKAYEEIKLERENTQNQQTMIMNINDTALKNYQKNDFDKVEERNYVFRRDEIDEEEGNFIITKEKRKSYSKKSSSKNKKNSKKASENKDKDRSKEKSKNESNKKVVIKKKKESSSIGTIIKLPFKIVVFPVIIVLSIILFLCKILSLMSWIASKVIMIASIAGASIHGYQVYIGHAIQYKIFILCAIGFIVALFLPSILNILPNILEGINNRLKRFVF</sequence>
<feature type="transmembrane region" description="Helical" evidence="4">
    <location>
        <begin position="193"/>
        <end position="215"/>
    </location>
</feature>
<evidence type="ECO:0000256" key="4">
    <source>
        <dbReference type="SAM" id="Phobius"/>
    </source>
</evidence>
<evidence type="ECO:0000256" key="1">
    <source>
        <dbReference type="ARBA" id="ARBA00022705"/>
    </source>
</evidence>
<evidence type="ECO:0000313" key="6">
    <source>
        <dbReference type="EMBL" id="MBC5629067.1"/>
    </source>
</evidence>
<evidence type="ECO:0000256" key="3">
    <source>
        <dbReference type="SAM" id="MobiDB-lite"/>
    </source>
</evidence>
<evidence type="ECO:0000259" key="5">
    <source>
        <dbReference type="PROSITE" id="PS50076"/>
    </source>
</evidence>
<protein>
    <submittedName>
        <fullName evidence="6">J domain-containing protein</fullName>
    </submittedName>
</protein>
<proteinExistence type="predicted"/>
<organism evidence="6 7">
    <name type="scientific">Clostridium hominis</name>
    <dbReference type="NCBI Taxonomy" id="2763036"/>
    <lineage>
        <taxon>Bacteria</taxon>
        <taxon>Bacillati</taxon>
        <taxon>Bacillota</taxon>
        <taxon>Clostridia</taxon>
        <taxon>Eubacteriales</taxon>
        <taxon>Clostridiaceae</taxon>
        <taxon>Clostridium</taxon>
    </lineage>
</organism>
<dbReference type="Gene3D" id="1.10.287.110">
    <property type="entry name" value="DnaJ domain"/>
    <property type="match status" value="1"/>
</dbReference>
<dbReference type="Proteomes" id="UP000596929">
    <property type="component" value="Unassembled WGS sequence"/>
</dbReference>
<dbReference type="EMBL" id="JACOOO010000016">
    <property type="protein sequence ID" value="MBC5629067.1"/>
    <property type="molecule type" value="Genomic_DNA"/>
</dbReference>
<keyword evidence="7" id="KW-1185">Reference proteome</keyword>
<feature type="region of interest" description="Disordered" evidence="3">
    <location>
        <begin position="116"/>
        <end position="152"/>
    </location>
</feature>
<feature type="compositionally biased region" description="Basic and acidic residues" evidence="3">
    <location>
        <begin position="129"/>
        <end position="149"/>
    </location>
</feature>
<feature type="coiled-coil region" evidence="2">
    <location>
        <begin position="12"/>
        <end position="63"/>
    </location>
</feature>
<keyword evidence="2" id="KW-0175">Coiled coil</keyword>
<dbReference type="PROSITE" id="PS50076">
    <property type="entry name" value="DNAJ_2"/>
    <property type="match status" value="1"/>
</dbReference>
<feature type="domain" description="J" evidence="5">
    <location>
        <begin position="2"/>
        <end position="87"/>
    </location>
</feature>
<gene>
    <name evidence="6" type="ORF">H8S20_09200</name>
</gene>
<keyword evidence="1" id="KW-0235">DNA replication</keyword>
<name>A0ABR7DD22_9CLOT</name>
<feature type="transmembrane region" description="Helical" evidence="4">
    <location>
        <begin position="227"/>
        <end position="248"/>
    </location>
</feature>
<keyword evidence="4" id="KW-1133">Transmembrane helix</keyword>
<accession>A0ABR7DD22</accession>
<evidence type="ECO:0000256" key="2">
    <source>
        <dbReference type="SAM" id="Coils"/>
    </source>
</evidence>
<dbReference type="CDD" id="cd06257">
    <property type="entry name" value="DnaJ"/>
    <property type="match status" value="1"/>
</dbReference>
<feature type="transmembrane region" description="Helical" evidence="4">
    <location>
        <begin position="164"/>
        <end position="187"/>
    </location>
</feature>
<dbReference type="SUPFAM" id="SSF46565">
    <property type="entry name" value="Chaperone J-domain"/>
    <property type="match status" value="1"/>
</dbReference>
<feature type="compositionally biased region" description="Basic residues" evidence="3">
    <location>
        <begin position="116"/>
        <end position="128"/>
    </location>
</feature>
<reference evidence="6 7" key="1">
    <citation type="submission" date="2020-08" db="EMBL/GenBank/DDBJ databases">
        <title>Genome public.</title>
        <authorList>
            <person name="Liu C."/>
            <person name="Sun Q."/>
        </authorList>
    </citation>
    <scope>NUCLEOTIDE SEQUENCE [LARGE SCALE GENOMIC DNA]</scope>
    <source>
        <strain evidence="6 7">NSJ-6</strain>
    </source>
</reference>